<proteinExistence type="predicted"/>
<dbReference type="InterPro" id="IPR013783">
    <property type="entry name" value="Ig-like_fold"/>
</dbReference>
<dbReference type="GO" id="GO:0043005">
    <property type="term" value="C:neuron projection"/>
    <property type="evidence" value="ECO:0007669"/>
    <property type="project" value="TreeGrafter"/>
</dbReference>
<dbReference type="InterPro" id="IPR007110">
    <property type="entry name" value="Ig-like_dom"/>
</dbReference>
<dbReference type="SUPFAM" id="SSF48726">
    <property type="entry name" value="Immunoglobulin"/>
    <property type="match status" value="3"/>
</dbReference>
<dbReference type="InterPro" id="IPR013162">
    <property type="entry name" value="CD80_C2-set"/>
</dbReference>
<dbReference type="GO" id="GO:0045202">
    <property type="term" value="C:synapse"/>
    <property type="evidence" value="ECO:0007669"/>
    <property type="project" value="TreeGrafter"/>
</dbReference>
<evidence type="ECO:0000256" key="1">
    <source>
        <dbReference type="ARBA" id="ARBA00004167"/>
    </source>
</evidence>
<dbReference type="Gene3D" id="2.60.40.10">
    <property type="entry name" value="Immunoglobulins"/>
    <property type="match status" value="3"/>
</dbReference>
<evidence type="ECO:0000313" key="6">
    <source>
        <dbReference type="EMBL" id="KAJ3590512.1"/>
    </source>
</evidence>
<evidence type="ECO:0000256" key="4">
    <source>
        <dbReference type="SAM" id="MobiDB-lite"/>
    </source>
</evidence>
<dbReference type="InterPro" id="IPR003599">
    <property type="entry name" value="Ig_sub"/>
</dbReference>
<feature type="compositionally biased region" description="Basic residues" evidence="4">
    <location>
        <begin position="308"/>
        <end position="318"/>
    </location>
</feature>
<dbReference type="Proteomes" id="UP001148018">
    <property type="component" value="Unassembled WGS sequence"/>
</dbReference>
<dbReference type="SMART" id="SM00409">
    <property type="entry name" value="IG"/>
    <property type="match status" value="3"/>
</dbReference>
<comment type="caution">
    <text evidence="6">The sequence shown here is derived from an EMBL/GenBank/DDBJ whole genome shotgun (WGS) entry which is preliminary data.</text>
</comment>
<dbReference type="PANTHER" id="PTHR45889:SF2">
    <property type="entry name" value="CELL ADHESION MOLECULE 1"/>
    <property type="match status" value="1"/>
</dbReference>
<dbReference type="OrthoDB" id="5843397at2759"/>
<feature type="domain" description="Ig-like" evidence="5">
    <location>
        <begin position="103"/>
        <end position="197"/>
    </location>
</feature>
<dbReference type="GO" id="GO:0005886">
    <property type="term" value="C:plasma membrane"/>
    <property type="evidence" value="ECO:0007669"/>
    <property type="project" value="TreeGrafter"/>
</dbReference>
<keyword evidence="2" id="KW-0472">Membrane</keyword>
<dbReference type="PANTHER" id="PTHR45889">
    <property type="entry name" value="IG-LIKE DOMAIN-CONTAINING PROTEIN"/>
    <property type="match status" value="1"/>
</dbReference>
<evidence type="ECO:0000256" key="2">
    <source>
        <dbReference type="ARBA" id="ARBA00023136"/>
    </source>
</evidence>
<evidence type="ECO:0000256" key="3">
    <source>
        <dbReference type="ARBA" id="ARBA00023157"/>
    </source>
</evidence>
<comment type="subcellular location">
    <subcellularLocation>
        <location evidence="1">Membrane</location>
        <topology evidence="1">Single-pass membrane protein</topology>
    </subcellularLocation>
</comment>
<feature type="domain" description="Ig-like" evidence="5">
    <location>
        <begin position="1"/>
        <end position="98"/>
    </location>
</feature>
<dbReference type="Pfam" id="PF08205">
    <property type="entry name" value="C2-set_2"/>
    <property type="match status" value="1"/>
</dbReference>
<evidence type="ECO:0000313" key="7">
    <source>
        <dbReference type="Proteomes" id="UP001148018"/>
    </source>
</evidence>
<reference evidence="6" key="1">
    <citation type="submission" date="2022-07" db="EMBL/GenBank/DDBJ databases">
        <title>Chromosome-level genome of Muraenolepis orangiensis.</title>
        <authorList>
            <person name="Kim J."/>
        </authorList>
    </citation>
    <scope>NUCLEOTIDE SEQUENCE</scope>
    <source>
        <strain evidence="6">KU_S4_2022</strain>
        <tissue evidence="6">Muscle</tissue>
    </source>
</reference>
<dbReference type="GO" id="GO:0005102">
    <property type="term" value="F:signaling receptor binding"/>
    <property type="evidence" value="ECO:0007669"/>
    <property type="project" value="TreeGrafter"/>
</dbReference>
<dbReference type="InterPro" id="IPR036179">
    <property type="entry name" value="Ig-like_dom_sf"/>
</dbReference>
<dbReference type="GO" id="GO:0008037">
    <property type="term" value="P:cell recognition"/>
    <property type="evidence" value="ECO:0007669"/>
    <property type="project" value="TreeGrafter"/>
</dbReference>
<sequence length="390" mass="44440">MATISCRVKNNDDSVIQLLNPNRQTIYFKDVRRCVSERGRRVCPLVCDYEFKMARFQLVNFSDNELRVSLSNVSLSDEGRYVCQLYTDPPQEAYADITVLVPPGIPIIESREEVVSEGNETELTCTAMGGRPAASIRWMKEEQELTGQMMVEETYDRMFTVSSRVRFSVTKEDDGVPVECIVDHPAAKDLQAQRHLEVLYKPEVRIVVAYPEGLPREGDNLELTCVAEGKPLPHRISWLRVEDDVPPHAVVTGSDLFIENLNKSYNGTYRCVASNGVGEAHDDYVLYVYEMTVLENSKRRTECFHHYSYPHHQPRQHARLAGGRQRTPEDRPRRHRRGGGRGDVRHPLRAHRTYFTHEAKGADDAADADTAIINAEGGHSNTDEKKEYYI</sequence>
<dbReference type="GO" id="GO:0007156">
    <property type="term" value="P:homophilic cell adhesion via plasma membrane adhesion molecules"/>
    <property type="evidence" value="ECO:0007669"/>
    <property type="project" value="TreeGrafter"/>
</dbReference>
<dbReference type="Pfam" id="PF13927">
    <property type="entry name" value="Ig_3"/>
    <property type="match status" value="1"/>
</dbReference>
<evidence type="ECO:0000259" key="5">
    <source>
        <dbReference type="PROSITE" id="PS50835"/>
    </source>
</evidence>
<keyword evidence="3" id="KW-1015">Disulfide bond</keyword>
<dbReference type="SMART" id="SM00408">
    <property type="entry name" value="IGc2"/>
    <property type="match status" value="2"/>
</dbReference>
<dbReference type="GO" id="GO:0051606">
    <property type="term" value="P:detection of stimulus"/>
    <property type="evidence" value="ECO:0007669"/>
    <property type="project" value="TreeGrafter"/>
</dbReference>
<keyword evidence="7" id="KW-1185">Reference proteome</keyword>
<dbReference type="InterPro" id="IPR003598">
    <property type="entry name" value="Ig_sub2"/>
</dbReference>
<dbReference type="FunFam" id="2.60.40.10:FF:000184">
    <property type="entry name" value="cell adhesion molecule 1 isoform X2"/>
    <property type="match status" value="1"/>
</dbReference>
<protein>
    <recommendedName>
        <fullName evidence="5">Ig-like domain-containing protein</fullName>
    </recommendedName>
</protein>
<dbReference type="GO" id="GO:0042271">
    <property type="term" value="P:susceptibility to natural killer cell mediated cytotoxicity"/>
    <property type="evidence" value="ECO:0007669"/>
    <property type="project" value="TreeGrafter"/>
</dbReference>
<accession>A0A9Q0DLJ4</accession>
<dbReference type="AlphaFoldDB" id="A0A9Q0DLJ4"/>
<feature type="domain" description="Ig-like" evidence="5">
    <location>
        <begin position="202"/>
        <end position="287"/>
    </location>
</feature>
<organism evidence="6 7">
    <name type="scientific">Muraenolepis orangiensis</name>
    <name type="common">Patagonian moray cod</name>
    <dbReference type="NCBI Taxonomy" id="630683"/>
    <lineage>
        <taxon>Eukaryota</taxon>
        <taxon>Metazoa</taxon>
        <taxon>Chordata</taxon>
        <taxon>Craniata</taxon>
        <taxon>Vertebrata</taxon>
        <taxon>Euteleostomi</taxon>
        <taxon>Actinopterygii</taxon>
        <taxon>Neopterygii</taxon>
        <taxon>Teleostei</taxon>
        <taxon>Neoteleostei</taxon>
        <taxon>Acanthomorphata</taxon>
        <taxon>Zeiogadaria</taxon>
        <taxon>Gadariae</taxon>
        <taxon>Gadiformes</taxon>
        <taxon>Muraenolepidoidei</taxon>
        <taxon>Muraenolepididae</taxon>
        <taxon>Muraenolepis</taxon>
    </lineage>
</organism>
<dbReference type="EMBL" id="JANIIK010000114">
    <property type="protein sequence ID" value="KAJ3590512.1"/>
    <property type="molecule type" value="Genomic_DNA"/>
</dbReference>
<feature type="region of interest" description="Disordered" evidence="4">
    <location>
        <begin position="307"/>
        <end position="349"/>
    </location>
</feature>
<name>A0A9Q0DLJ4_9TELE</name>
<dbReference type="PROSITE" id="PS50835">
    <property type="entry name" value="IG_LIKE"/>
    <property type="match status" value="3"/>
</dbReference>
<gene>
    <name evidence="6" type="ORF">NHX12_008463</name>
</gene>